<sequence>MPHSYVRLVDLTECAVGAQATVVGVDVPDHAGLRLRELGLRPGAVVAVTHDVGLQGRVVGVGAERFALDVRTCARIHVEPRA</sequence>
<protein>
    <recommendedName>
        <fullName evidence="2">Ferrous iron transporter FeoA-like domain-containing protein</fullName>
    </recommendedName>
</protein>
<dbReference type="Gene3D" id="2.30.30.90">
    <property type="match status" value="1"/>
</dbReference>
<dbReference type="Proteomes" id="UP000289954">
    <property type="component" value="Unassembled WGS sequence"/>
</dbReference>
<dbReference type="InterPro" id="IPR038157">
    <property type="entry name" value="FeoA_core_dom"/>
</dbReference>
<proteinExistence type="predicted"/>
<dbReference type="Pfam" id="PF04023">
    <property type="entry name" value="FeoA"/>
    <property type="match status" value="1"/>
</dbReference>
<keyword evidence="4" id="KW-1185">Reference proteome</keyword>
<dbReference type="AlphaFoldDB" id="A0A402DPM9"/>
<dbReference type="InterPro" id="IPR007167">
    <property type="entry name" value="Fe-transptr_FeoA-like"/>
</dbReference>
<dbReference type="SUPFAM" id="SSF50037">
    <property type="entry name" value="C-terminal domain of transcriptional repressors"/>
    <property type="match status" value="1"/>
</dbReference>
<comment type="caution">
    <text evidence="3">The sequence shown here is derived from an EMBL/GenBank/DDBJ whole genome shotgun (WGS) entry which is preliminary data.</text>
</comment>
<evidence type="ECO:0000256" key="1">
    <source>
        <dbReference type="ARBA" id="ARBA00023004"/>
    </source>
</evidence>
<dbReference type="GO" id="GO:0046914">
    <property type="term" value="F:transition metal ion binding"/>
    <property type="evidence" value="ECO:0007669"/>
    <property type="project" value="InterPro"/>
</dbReference>
<evidence type="ECO:0000259" key="2">
    <source>
        <dbReference type="SMART" id="SM00899"/>
    </source>
</evidence>
<keyword evidence="1" id="KW-0408">Iron</keyword>
<accession>A0A402DPM9</accession>
<reference evidence="3 4" key="1">
    <citation type="submission" date="2019-01" db="EMBL/GenBank/DDBJ databases">
        <title>Draft genome sequence of Cellulomonas takizawaensis strain TKZ-21.</title>
        <authorList>
            <person name="Yamamura H."/>
            <person name="Hayashi T."/>
            <person name="Hamada M."/>
            <person name="Serisawa Y."/>
            <person name="Matsuyama K."/>
            <person name="Nakagawa Y."/>
            <person name="Otoguro M."/>
            <person name="Yanagida F."/>
            <person name="Hayakawa M."/>
        </authorList>
    </citation>
    <scope>NUCLEOTIDE SEQUENCE [LARGE SCALE GENOMIC DNA]</scope>
    <source>
        <strain evidence="3 4">NBRC12680</strain>
    </source>
</reference>
<feature type="domain" description="Ferrous iron transporter FeoA-like" evidence="2">
    <location>
        <begin position="9"/>
        <end position="80"/>
    </location>
</feature>
<dbReference type="InterPro" id="IPR008988">
    <property type="entry name" value="Transcriptional_repressor_C"/>
</dbReference>
<dbReference type="EMBL" id="BIMR01000070">
    <property type="protein sequence ID" value="GCE76089.1"/>
    <property type="molecule type" value="Genomic_DNA"/>
</dbReference>
<evidence type="ECO:0000313" key="4">
    <source>
        <dbReference type="Proteomes" id="UP000289954"/>
    </source>
</evidence>
<name>A0A402DPM9_9CELL</name>
<gene>
    <name evidence="3" type="ORF">CBZ_11450</name>
</gene>
<evidence type="ECO:0000313" key="3">
    <source>
        <dbReference type="EMBL" id="GCE76089.1"/>
    </source>
</evidence>
<dbReference type="SMART" id="SM00899">
    <property type="entry name" value="FeoA"/>
    <property type="match status" value="1"/>
</dbReference>
<organism evidence="3 4">
    <name type="scientific">Cellulomonas biazotea</name>
    <dbReference type="NCBI Taxonomy" id="1709"/>
    <lineage>
        <taxon>Bacteria</taxon>
        <taxon>Bacillati</taxon>
        <taxon>Actinomycetota</taxon>
        <taxon>Actinomycetes</taxon>
        <taxon>Micrococcales</taxon>
        <taxon>Cellulomonadaceae</taxon>
        <taxon>Cellulomonas</taxon>
    </lineage>
</organism>